<dbReference type="EMBL" id="CAJVQB010005301">
    <property type="protein sequence ID" value="CAG8658188.1"/>
    <property type="molecule type" value="Genomic_DNA"/>
</dbReference>
<comment type="caution">
    <text evidence="1">The sequence shown here is derived from an EMBL/GenBank/DDBJ whole genome shotgun (WGS) entry which is preliminary data.</text>
</comment>
<organism evidence="1 2">
    <name type="scientific">Gigaspora margarita</name>
    <dbReference type="NCBI Taxonomy" id="4874"/>
    <lineage>
        <taxon>Eukaryota</taxon>
        <taxon>Fungi</taxon>
        <taxon>Fungi incertae sedis</taxon>
        <taxon>Mucoromycota</taxon>
        <taxon>Glomeromycotina</taxon>
        <taxon>Glomeromycetes</taxon>
        <taxon>Diversisporales</taxon>
        <taxon>Gigasporaceae</taxon>
        <taxon>Gigaspora</taxon>
    </lineage>
</organism>
<dbReference type="Proteomes" id="UP000789901">
    <property type="component" value="Unassembled WGS sequence"/>
</dbReference>
<evidence type="ECO:0000313" key="2">
    <source>
        <dbReference type="Proteomes" id="UP000789901"/>
    </source>
</evidence>
<evidence type="ECO:0000313" key="1">
    <source>
        <dbReference type="EMBL" id="CAG8658188.1"/>
    </source>
</evidence>
<accession>A0ABN7UTS3</accession>
<protein>
    <submittedName>
        <fullName evidence="1">4826_t:CDS:1</fullName>
    </submittedName>
</protein>
<keyword evidence="2" id="KW-1185">Reference proteome</keyword>
<proteinExistence type="predicted"/>
<sequence length="219" mass="25780">MTRGRKPKWFSLLKKKIIEKAEERTIKPEWISGQLNQSASSILLPEITNDKRKKEWILSEEGEAFKIREKKDKSIQVEHWRTVLKATKIETRIEKCSGCKHNRSTVEGNCTMRIKFDEDTYHRDLPENEQEFKELRSLEYPKKELILQAELNEKLKDKILAILTRNLNHQQRKYCCYTDGFFQKEDKEKGDTVVMEAAVVQVNKKEEVSLEKVSAYTTG</sequence>
<name>A0ABN7UTS3_GIGMA</name>
<gene>
    <name evidence="1" type="ORF">GMARGA_LOCUS9737</name>
</gene>
<reference evidence="1 2" key="1">
    <citation type="submission" date="2021-06" db="EMBL/GenBank/DDBJ databases">
        <authorList>
            <person name="Kallberg Y."/>
            <person name="Tangrot J."/>
            <person name="Rosling A."/>
        </authorList>
    </citation>
    <scope>NUCLEOTIDE SEQUENCE [LARGE SCALE GENOMIC DNA]</scope>
    <source>
        <strain evidence="1 2">120-4 pot B 10/14</strain>
    </source>
</reference>